<sequence length="269" mass="30698">MGDKTRDERVCVYESVRFQSATSKRAAYVQGSTSEVDFRRLASHFDCLREATVVDRGMPQVLFVGLFLFGVLLVHRLRVGVGLRTRFHKLSESVAPIPSLSRVFRHITSTFTDIGQRMDKLADTPPADQSTVEDAEIGLARVPWPKNPKLRPQWYGWEFDDAWLMELGRNALKRDPTCAESDESLVQISMDELRREVGIPHLDLEIAYPGDSEPWKRVTGYFSILAIIGYHRGRISKDFRRRPTQAQVDKLTALTGGPPKWFIDTTAFW</sequence>
<name>A0ACC1TCI0_9APHY</name>
<organism evidence="1 2">
    <name type="scientific">Phlebia brevispora</name>
    <dbReference type="NCBI Taxonomy" id="194682"/>
    <lineage>
        <taxon>Eukaryota</taxon>
        <taxon>Fungi</taxon>
        <taxon>Dikarya</taxon>
        <taxon>Basidiomycota</taxon>
        <taxon>Agaricomycotina</taxon>
        <taxon>Agaricomycetes</taxon>
        <taxon>Polyporales</taxon>
        <taxon>Meruliaceae</taxon>
        <taxon>Phlebia</taxon>
    </lineage>
</organism>
<accession>A0ACC1TCI0</accession>
<reference evidence="1" key="1">
    <citation type="submission" date="2022-07" db="EMBL/GenBank/DDBJ databases">
        <title>Genome Sequence of Phlebia brevispora.</title>
        <authorList>
            <person name="Buettner E."/>
        </authorList>
    </citation>
    <scope>NUCLEOTIDE SEQUENCE</scope>
    <source>
        <strain evidence="1">MPL23</strain>
    </source>
</reference>
<protein>
    <submittedName>
        <fullName evidence="1">Uncharacterized protein</fullName>
    </submittedName>
</protein>
<dbReference type="EMBL" id="JANHOG010000094">
    <property type="protein sequence ID" value="KAJ3558359.1"/>
    <property type="molecule type" value="Genomic_DNA"/>
</dbReference>
<comment type="caution">
    <text evidence="1">The sequence shown here is derived from an EMBL/GenBank/DDBJ whole genome shotgun (WGS) entry which is preliminary data.</text>
</comment>
<gene>
    <name evidence="1" type="ORF">NM688_g977</name>
</gene>
<proteinExistence type="predicted"/>
<evidence type="ECO:0000313" key="2">
    <source>
        <dbReference type="Proteomes" id="UP001148662"/>
    </source>
</evidence>
<evidence type="ECO:0000313" key="1">
    <source>
        <dbReference type="EMBL" id="KAJ3558359.1"/>
    </source>
</evidence>
<dbReference type="Proteomes" id="UP001148662">
    <property type="component" value="Unassembled WGS sequence"/>
</dbReference>
<keyword evidence="2" id="KW-1185">Reference proteome</keyword>